<proteinExistence type="predicted"/>
<name>A0AAU8GNA5_9CAUD</name>
<evidence type="ECO:0000313" key="1">
    <source>
        <dbReference type="EMBL" id="XCH42070.1"/>
    </source>
</evidence>
<accession>A0AAU8GNA5</accession>
<organism evidence="1">
    <name type="scientific">Salmonella phage PMBT22</name>
    <dbReference type="NCBI Taxonomy" id="3153513"/>
    <lineage>
        <taxon>Viruses</taxon>
        <taxon>Duplodnaviria</taxon>
        <taxon>Heunggongvirae</taxon>
        <taxon>Uroviricota</taxon>
        <taxon>Caudoviricetes</taxon>
    </lineage>
</organism>
<protein>
    <submittedName>
        <fullName evidence="1">Uncharacterized protein</fullName>
    </submittedName>
</protein>
<sequence length="43" mass="4647">MHPVGNDPTSQALQASANPSQLKVQILAGVKVFETFSWVLEAH</sequence>
<dbReference type="EMBL" id="PP810245">
    <property type="protein sequence ID" value="XCH42070.1"/>
    <property type="molecule type" value="Genomic_DNA"/>
</dbReference>
<reference evidence="1" key="1">
    <citation type="submission" date="2024-05" db="EMBL/GenBank/DDBJ databases">
        <title>This phage originates from the Bacteriophage catalogue of the Bacteriophage Competence Centre, Department of Microbiology und Biotechnology, Max Rubner-Institut, Kiel, Germany.</title>
        <authorList>
            <person name="Sprotte S."/>
            <person name="Brinks E."/>
        </authorList>
    </citation>
    <scope>NUCLEOTIDE SEQUENCE</scope>
</reference>